<evidence type="ECO:0000256" key="3">
    <source>
        <dbReference type="ARBA" id="ARBA00023015"/>
    </source>
</evidence>
<reference evidence="8" key="1">
    <citation type="journal article" date="2017" name="Gigascience">
        <title>The genome draft of coconut (Cocos nucifera).</title>
        <authorList>
            <person name="Xiao Y."/>
            <person name="Xu P."/>
            <person name="Fan H."/>
            <person name="Baudouin L."/>
            <person name="Xia W."/>
            <person name="Bocs S."/>
            <person name="Xu J."/>
            <person name="Li Q."/>
            <person name="Guo A."/>
            <person name="Zhou L."/>
            <person name="Li J."/>
            <person name="Wu Y."/>
            <person name="Ma Z."/>
            <person name="Armero A."/>
            <person name="Issali A.E."/>
            <person name="Liu N."/>
            <person name="Peng M."/>
            <person name="Yang Y."/>
        </authorList>
    </citation>
    <scope>NUCLEOTIDE SEQUENCE</scope>
    <source>
        <tissue evidence="8">Spear leaf of Hainan Tall coconut</tissue>
    </source>
</reference>
<dbReference type="SUPFAM" id="SSF47459">
    <property type="entry name" value="HLH, helix-loop-helix DNA-binding domain"/>
    <property type="match status" value="1"/>
</dbReference>
<dbReference type="OrthoDB" id="752225at2759"/>
<evidence type="ECO:0000256" key="1">
    <source>
        <dbReference type="ARBA" id="ARBA00004123"/>
    </source>
</evidence>
<dbReference type="PANTHER" id="PTHR33124:SF39">
    <property type="entry name" value="TRANSCRIPTION FACTOR UPBEAT1"/>
    <property type="match status" value="1"/>
</dbReference>
<dbReference type="GO" id="GO:0005634">
    <property type="term" value="C:nucleus"/>
    <property type="evidence" value="ECO:0007669"/>
    <property type="project" value="UniProtKB-SubCell"/>
</dbReference>
<keyword evidence="3" id="KW-0805">Transcription regulation</keyword>
<dbReference type="PANTHER" id="PTHR33124">
    <property type="entry name" value="TRANSCRIPTION FACTOR IBH1-LIKE 1"/>
    <property type="match status" value="1"/>
</dbReference>
<feature type="compositionally biased region" description="Basic residues" evidence="6">
    <location>
        <begin position="1"/>
        <end position="17"/>
    </location>
</feature>
<dbReference type="GO" id="GO:0006355">
    <property type="term" value="P:regulation of DNA-templated transcription"/>
    <property type="evidence" value="ECO:0007669"/>
    <property type="project" value="InterPro"/>
</dbReference>
<dbReference type="InterPro" id="IPR036638">
    <property type="entry name" value="HLH_DNA-bd_sf"/>
</dbReference>
<organism evidence="8 9">
    <name type="scientific">Cocos nucifera</name>
    <name type="common">Coconut palm</name>
    <dbReference type="NCBI Taxonomy" id="13894"/>
    <lineage>
        <taxon>Eukaryota</taxon>
        <taxon>Viridiplantae</taxon>
        <taxon>Streptophyta</taxon>
        <taxon>Embryophyta</taxon>
        <taxon>Tracheophyta</taxon>
        <taxon>Spermatophyta</taxon>
        <taxon>Magnoliopsida</taxon>
        <taxon>Liliopsida</taxon>
        <taxon>Arecaceae</taxon>
        <taxon>Arecoideae</taxon>
        <taxon>Cocoseae</taxon>
        <taxon>Attaleinae</taxon>
        <taxon>Cocos</taxon>
    </lineage>
</organism>
<comment type="subcellular location">
    <subcellularLocation>
        <location evidence="1">Nucleus</location>
    </subcellularLocation>
</comment>
<gene>
    <name evidence="8" type="ORF">COCNU_12G003150</name>
</gene>
<evidence type="ECO:0000256" key="5">
    <source>
        <dbReference type="ARBA" id="ARBA00023242"/>
    </source>
</evidence>
<protein>
    <submittedName>
        <fullName evidence="8">Transcription factor UPBEAT1</fullName>
    </submittedName>
</protein>
<comment type="caution">
    <text evidence="8">The sequence shown here is derived from an EMBL/GenBank/DDBJ whole genome shotgun (WGS) entry which is preliminary data.</text>
</comment>
<dbReference type="PROSITE" id="PS50888">
    <property type="entry name" value="BHLH"/>
    <property type="match status" value="1"/>
</dbReference>
<dbReference type="AlphaFoldDB" id="A0A8K0NAH0"/>
<dbReference type="CDD" id="cd11444">
    <property type="entry name" value="bHLH_AtIBH1_like"/>
    <property type="match status" value="1"/>
</dbReference>
<evidence type="ECO:0000256" key="4">
    <source>
        <dbReference type="ARBA" id="ARBA00023163"/>
    </source>
</evidence>
<dbReference type="Proteomes" id="UP000797356">
    <property type="component" value="Chromosome 12"/>
</dbReference>
<accession>A0A8K0NAH0</accession>
<evidence type="ECO:0000259" key="7">
    <source>
        <dbReference type="PROSITE" id="PS50888"/>
    </source>
</evidence>
<evidence type="ECO:0000313" key="9">
    <source>
        <dbReference type="Proteomes" id="UP000797356"/>
    </source>
</evidence>
<proteinExistence type="inferred from homology"/>
<evidence type="ECO:0000256" key="6">
    <source>
        <dbReference type="SAM" id="MobiDB-lite"/>
    </source>
</evidence>
<dbReference type="InterPro" id="IPR011598">
    <property type="entry name" value="bHLH_dom"/>
</dbReference>
<dbReference type="InterPro" id="IPR044660">
    <property type="entry name" value="IBH1-like"/>
</dbReference>
<comment type="similarity">
    <text evidence="2">Belongs to the bHLH protein family.</text>
</comment>
<dbReference type="GO" id="GO:0046983">
    <property type="term" value="F:protein dimerization activity"/>
    <property type="evidence" value="ECO:0007669"/>
    <property type="project" value="InterPro"/>
</dbReference>
<dbReference type="InterPro" id="IPR044549">
    <property type="entry name" value="bHLH_AtIBH1-like"/>
</dbReference>
<feature type="region of interest" description="Disordered" evidence="6">
    <location>
        <begin position="1"/>
        <end position="23"/>
    </location>
</feature>
<keyword evidence="9" id="KW-1185">Reference proteome</keyword>
<feature type="domain" description="BHLH" evidence="7">
    <location>
        <begin position="33"/>
        <end position="82"/>
    </location>
</feature>
<evidence type="ECO:0000256" key="2">
    <source>
        <dbReference type="ARBA" id="ARBA00005510"/>
    </source>
</evidence>
<name>A0A8K0NAH0_COCNU</name>
<reference evidence="8" key="2">
    <citation type="submission" date="2019-07" db="EMBL/GenBank/DDBJ databases">
        <authorList>
            <person name="Yang Y."/>
            <person name="Bocs S."/>
            <person name="Baudouin L."/>
        </authorList>
    </citation>
    <scope>NUCLEOTIDE SEQUENCE</scope>
    <source>
        <tissue evidence="8">Spear leaf of Hainan Tall coconut</tissue>
    </source>
</reference>
<keyword evidence="4" id="KW-0804">Transcription</keyword>
<keyword evidence="5" id="KW-0539">Nucleus</keyword>
<dbReference type="EMBL" id="CM017883">
    <property type="protein sequence ID" value="KAG1365315.1"/>
    <property type="molecule type" value="Genomic_DNA"/>
</dbReference>
<sequence length="103" mass="12081">MQHHAVRRRKQMARTKRIGGGTAAWTRRQMVSRKKWALVEGSRKPRSHIERRMKKLRRLLPNGESMELEGLFRETADYIMCLQMQVKVMQIMVSVLSPMDSGD</sequence>
<dbReference type="GO" id="GO:0000976">
    <property type="term" value="F:transcription cis-regulatory region binding"/>
    <property type="evidence" value="ECO:0007669"/>
    <property type="project" value="UniProtKB-ARBA"/>
</dbReference>
<evidence type="ECO:0000313" key="8">
    <source>
        <dbReference type="EMBL" id="KAG1365315.1"/>
    </source>
</evidence>